<sequence>MLFGSKRLLDDDYDSLLVYSDSRVYEILLKCYILGDHRLLDAAPINNRELLPYASPGSDNKLACGHLCLNGGGFNPDHVIIEPAVDNLAREECKGSYVLEIDAQTEFNPCSHKEELRSRKRCILPRKVLKKGHSTGKLYHGDLEKNEPGGHGRRLGDGREKEAYRQAGGGKWAAGRGSENGNKEGLRSRI</sequence>
<dbReference type="Proteomes" id="UP001360953">
    <property type="component" value="Unassembled WGS sequence"/>
</dbReference>
<dbReference type="GeneID" id="92036223"/>
<dbReference type="InterPro" id="IPR044930">
    <property type="entry name" value="Homing_endonuclease_His-Me"/>
</dbReference>
<evidence type="ECO:0000259" key="2">
    <source>
        <dbReference type="Pfam" id="PF05551"/>
    </source>
</evidence>
<organism evidence="3 4">
    <name type="scientific">Phyllosticta citribraziliensis</name>
    <dbReference type="NCBI Taxonomy" id="989973"/>
    <lineage>
        <taxon>Eukaryota</taxon>
        <taxon>Fungi</taxon>
        <taxon>Dikarya</taxon>
        <taxon>Ascomycota</taxon>
        <taxon>Pezizomycotina</taxon>
        <taxon>Dothideomycetes</taxon>
        <taxon>Dothideomycetes incertae sedis</taxon>
        <taxon>Botryosphaeriales</taxon>
        <taxon>Phyllostictaceae</taxon>
        <taxon>Phyllosticta</taxon>
    </lineage>
</organism>
<proteinExistence type="predicted"/>
<evidence type="ECO:0000313" key="4">
    <source>
        <dbReference type="Proteomes" id="UP001360953"/>
    </source>
</evidence>
<feature type="domain" description="Zinc-binding loop region of homing endonuclease" evidence="2">
    <location>
        <begin position="49"/>
        <end position="132"/>
    </location>
</feature>
<comment type="caution">
    <text evidence="3">The sequence shown here is derived from an EMBL/GenBank/DDBJ whole genome shotgun (WGS) entry which is preliminary data.</text>
</comment>
<name>A0ABR1L9V7_9PEZI</name>
<feature type="region of interest" description="Disordered" evidence="1">
    <location>
        <begin position="133"/>
        <end position="190"/>
    </location>
</feature>
<dbReference type="Pfam" id="PF05551">
    <property type="entry name" value="zf-His_Me_endon"/>
    <property type="match status" value="1"/>
</dbReference>
<evidence type="ECO:0000313" key="3">
    <source>
        <dbReference type="EMBL" id="KAK7532019.1"/>
    </source>
</evidence>
<feature type="compositionally biased region" description="Basic and acidic residues" evidence="1">
    <location>
        <begin position="139"/>
        <end position="164"/>
    </location>
</feature>
<protein>
    <recommendedName>
        <fullName evidence="2">Zinc-binding loop region of homing endonuclease domain-containing protein</fullName>
    </recommendedName>
</protein>
<reference evidence="3 4" key="1">
    <citation type="submission" date="2024-04" db="EMBL/GenBank/DDBJ databases">
        <title>Phyllosticta paracitricarpa is synonymous to the EU quarantine fungus P. citricarpa based on phylogenomic analyses.</title>
        <authorList>
            <consortium name="Lawrence Berkeley National Laboratory"/>
            <person name="Van ingen-buijs V.A."/>
            <person name="Van westerhoven A.C."/>
            <person name="Haridas S."/>
            <person name="Skiadas P."/>
            <person name="Martin F."/>
            <person name="Groenewald J.Z."/>
            <person name="Crous P.W."/>
            <person name="Seidl M.F."/>
        </authorList>
    </citation>
    <scope>NUCLEOTIDE SEQUENCE [LARGE SCALE GENOMIC DNA]</scope>
    <source>
        <strain evidence="3 4">CPC 17464</strain>
    </source>
</reference>
<dbReference type="SUPFAM" id="SSF54060">
    <property type="entry name" value="His-Me finger endonucleases"/>
    <property type="match status" value="1"/>
</dbReference>
<dbReference type="InterPro" id="IPR044925">
    <property type="entry name" value="His-Me_finger_sf"/>
</dbReference>
<accession>A0ABR1L9V7</accession>
<dbReference type="EMBL" id="JBBPEH010000011">
    <property type="protein sequence ID" value="KAK7532019.1"/>
    <property type="molecule type" value="Genomic_DNA"/>
</dbReference>
<gene>
    <name evidence="3" type="ORF">J3D65DRAFT_670670</name>
</gene>
<dbReference type="RefSeq" id="XP_066651689.1">
    <property type="nucleotide sequence ID" value="XM_066803317.1"/>
</dbReference>
<dbReference type="InterPro" id="IPR008704">
    <property type="entry name" value="Endonuclease_Zinc-binding_loop"/>
</dbReference>
<keyword evidence="4" id="KW-1185">Reference proteome</keyword>
<evidence type="ECO:0000256" key="1">
    <source>
        <dbReference type="SAM" id="MobiDB-lite"/>
    </source>
</evidence>
<dbReference type="Gene3D" id="3.90.75.10">
    <property type="entry name" value="Homing Intron 3 (I-ppo) Encoded Endonuclease, Chain A"/>
    <property type="match status" value="1"/>
</dbReference>
<feature type="compositionally biased region" description="Basic and acidic residues" evidence="1">
    <location>
        <begin position="181"/>
        <end position="190"/>
    </location>
</feature>